<evidence type="ECO:0008006" key="4">
    <source>
        <dbReference type="Google" id="ProtNLM"/>
    </source>
</evidence>
<dbReference type="Gene3D" id="1.10.10.610">
    <property type="entry name" value="YehU-like"/>
    <property type="match status" value="1"/>
</dbReference>
<dbReference type="AlphaFoldDB" id="A0A2K8KQV6"/>
<comment type="similarity">
    <text evidence="1">Belongs to the UPF0270 family.</text>
</comment>
<evidence type="ECO:0000256" key="1">
    <source>
        <dbReference type="ARBA" id="ARBA00006450"/>
    </source>
</evidence>
<dbReference type="InterPro" id="IPR010648">
    <property type="entry name" value="UPF0270"/>
</dbReference>
<dbReference type="Pfam" id="PF06794">
    <property type="entry name" value="UPF0270"/>
    <property type="match status" value="1"/>
</dbReference>
<dbReference type="OrthoDB" id="6120729at2"/>
<dbReference type="Proteomes" id="UP000229757">
    <property type="component" value="Chromosome"/>
</dbReference>
<dbReference type="RefSeq" id="WP_100257417.1">
    <property type="nucleotide sequence ID" value="NZ_CP011797.1"/>
</dbReference>
<proteinExistence type="inferred from homology"/>
<organism evidence="2 3">
    <name type="scientific">Reinekea forsetii</name>
    <dbReference type="NCBI Taxonomy" id="1336806"/>
    <lineage>
        <taxon>Bacteria</taxon>
        <taxon>Pseudomonadati</taxon>
        <taxon>Pseudomonadota</taxon>
        <taxon>Gammaproteobacteria</taxon>
        <taxon>Oceanospirillales</taxon>
        <taxon>Saccharospirillaceae</taxon>
        <taxon>Reinekea</taxon>
    </lineage>
</organism>
<protein>
    <recommendedName>
        <fullName evidence="4">YheU family protein</fullName>
    </recommendedName>
</protein>
<sequence>MIIPHERLASEVLSAVIEDWLSRQSQDWVGDIEDRDQVIEQVIEQMRRKKLVVTWDDESQTINLVDADAVSILPTWPVDEFNNG</sequence>
<evidence type="ECO:0000313" key="2">
    <source>
        <dbReference type="EMBL" id="ATX77135.1"/>
    </source>
</evidence>
<dbReference type="SUPFAM" id="SSF118001">
    <property type="entry name" value="YehU-like"/>
    <property type="match status" value="1"/>
</dbReference>
<dbReference type="EMBL" id="CP011797">
    <property type="protein sequence ID" value="ATX77135.1"/>
    <property type="molecule type" value="Genomic_DNA"/>
</dbReference>
<evidence type="ECO:0000313" key="3">
    <source>
        <dbReference type="Proteomes" id="UP000229757"/>
    </source>
</evidence>
<name>A0A2K8KQV6_9GAMM</name>
<accession>A0A2K8KQV6</accession>
<gene>
    <name evidence="2" type="ORF">REIFOR_02000</name>
</gene>
<dbReference type="InterPro" id="IPR036685">
    <property type="entry name" value="YehU-like_sf"/>
</dbReference>
<reference evidence="2 3" key="1">
    <citation type="journal article" date="2017" name="Environ. Microbiol.">
        <title>Genomic and physiological analyses of 'Reinekea forsetii' reveal a versatile opportunistic lifestyle during spring algae blooms.</title>
        <authorList>
            <person name="Avci B."/>
            <person name="Hahnke R.L."/>
            <person name="Chafee M."/>
            <person name="Fischer T."/>
            <person name="Gruber-Vodicka H."/>
            <person name="Tegetmeyer H.E."/>
            <person name="Harder J."/>
            <person name="Fuchs B.M."/>
            <person name="Amann R.I."/>
            <person name="Teeling H."/>
        </authorList>
    </citation>
    <scope>NUCLEOTIDE SEQUENCE [LARGE SCALE GENOMIC DNA]</scope>
    <source>
        <strain evidence="2 3">Hel1_31_D35</strain>
    </source>
</reference>
<keyword evidence="3" id="KW-1185">Reference proteome</keyword>
<dbReference type="KEGG" id="rfo:REIFOR_02000"/>